<organism evidence="1 2">
    <name type="scientific">Streptomyces camelliae</name>
    <dbReference type="NCBI Taxonomy" id="3004093"/>
    <lineage>
        <taxon>Bacteria</taxon>
        <taxon>Bacillati</taxon>
        <taxon>Actinomycetota</taxon>
        <taxon>Actinomycetes</taxon>
        <taxon>Kitasatosporales</taxon>
        <taxon>Streptomycetaceae</taxon>
        <taxon>Streptomyces</taxon>
    </lineage>
</organism>
<name>A0ABY7P004_9ACTN</name>
<reference evidence="1 2" key="1">
    <citation type="submission" date="2022-12" db="EMBL/GenBank/DDBJ databases">
        <authorList>
            <person name="Mo P."/>
        </authorList>
    </citation>
    <scope>NUCLEOTIDE SEQUENCE [LARGE SCALE GENOMIC DNA]</scope>
    <source>
        <strain evidence="1 2">HUAS 2-6</strain>
    </source>
</reference>
<dbReference type="Proteomes" id="UP001212326">
    <property type="component" value="Chromosome"/>
</dbReference>
<protein>
    <submittedName>
        <fullName evidence="1">Uncharacterized protein</fullName>
    </submittedName>
</protein>
<gene>
    <name evidence="1" type="ORF">O1G22_04605</name>
</gene>
<sequence length="45" mass="4538">MPGLPAEPFAPDRTDTVVVASDLDGPAAHDGGPEIIGTLFGHAPK</sequence>
<dbReference type="RefSeq" id="WP_270080101.1">
    <property type="nucleotide sequence ID" value="NZ_CP115300.1"/>
</dbReference>
<accession>A0ABY7P004</accession>
<proteinExistence type="predicted"/>
<evidence type="ECO:0000313" key="1">
    <source>
        <dbReference type="EMBL" id="WBO62156.1"/>
    </source>
</evidence>
<dbReference type="EMBL" id="CP115300">
    <property type="protein sequence ID" value="WBO62156.1"/>
    <property type="molecule type" value="Genomic_DNA"/>
</dbReference>
<keyword evidence="2" id="KW-1185">Reference proteome</keyword>
<evidence type="ECO:0000313" key="2">
    <source>
        <dbReference type="Proteomes" id="UP001212326"/>
    </source>
</evidence>